<dbReference type="OrthoDB" id="10465793at2759"/>
<dbReference type="AlphaFoldDB" id="A0A9P9XQK2"/>
<name>A0A9P9XQK2_9PEZI</name>
<organism evidence="1 2">
    <name type="scientific">Colletotrichum abscissum</name>
    <dbReference type="NCBI Taxonomy" id="1671311"/>
    <lineage>
        <taxon>Eukaryota</taxon>
        <taxon>Fungi</taxon>
        <taxon>Dikarya</taxon>
        <taxon>Ascomycota</taxon>
        <taxon>Pezizomycotina</taxon>
        <taxon>Sordariomycetes</taxon>
        <taxon>Hypocreomycetidae</taxon>
        <taxon>Glomerellales</taxon>
        <taxon>Glomerellaceae</taxon>
        <taxon>Colletotrichum</taxon>
        <taxon>Colletotrichum acutatum species complex</taxon>
    </lineage>
</organism>
<accession>A0A9P9XQK2</accession>
<keyword evidence="2" id="KW-1185">Reference proteome</keyword>
<reference evidence="1" key="1">
    <citation type="submission" date="2019-01" db="EMBL/GenBank/DDBJ databases">
        <title>Colletotrichum abscissum LGMF1257.</title>
        <authorList>
            <person name="Baroncelli R."/>
        </authorList>
    </citation>
    <scope>NUCLEOTIDE SEQUENCE</scope>
    <source>
        <strain evidence="1">Ca142</strain>
    </source>
</reference>
<dbReference type="EMBL" id="SDAQ01000006">
    <property type="protein sequence ID" value="KAI3557811.1"/>
    <property type="molecule type" value="Genomic_DNA"/>
</dbReference>
<evidence type="ECO:0000313" key="1">
    <source>
        <dbReference type="EMBL" id="KAI3557811.1"/>
    </source>
</evidence>
<evidence type="ECO:0000313" key="2">
    <source>
        <dbReference type="Proteomes" id="UP001056436"/>
    </source>
</evidence>
<gene>
    <name evidence="1" type="ORF">CABS02_01993</name>
</gene>
<proteinExistence type="predicted"/>
<protein>
    <submittedName>
        <fullName evidence="1">Uncharacterized protein</fullName>
    </submittedName>
</protein>
<comment type="caution">
    <text evidence="1">The sequence shown here is derived from an EMBL/GenBank/DDBJ whole genome shotgun (WGS) entry which is preliminary data.</text>
</comment>
<dbReference type="Proteomes" id="UP001056436">
    <property type="component" value="Unassembled WGS sequence"/>
</dbReference>
<sequence>MLDELLGGPLNITERMHQNIWNGRRSTPSSKIKETSQYLLEWQASWDVMSQTTLVQKSAK</sequence>